<dbReference type="GO" id="GO:0046872">
    <property type="term" value="F:metal ion binding"/>
    <property type="evidence" value="ECO:0007669"/>
    <property type="project" value="UniProtKB-UniRule"/>
</dbReference>
<dbReference type="InterPro" id="IPR000994">
    <property type="entry name" value="Pept_M24"/>
</dbReference>
<feature type="binding site" evidence="6">
    <location>
        <position position="234"/>
    </location>
    <ligand>
        <name>a divalent metal cation</name>
        <dbReference type="ChEBI" id="CHEBI:60240"/>
        <label>1</label>
    </ligand>
</feature>
<sequence>MAIELKAKDEIAIMREGGRILSKIFNEIEKVLKSGMTTYDLAREAEEFMSKYNVKPAFKGYRGYPEVICVSINEEIVHGIPSTKKIIKDGDIVSVDIGIEYKGFFLDAAKTYAIGDVSPLALKLIRVTEEALWRGIDKAKVGARLSDISWAIQEYVEKNGFNVIRDFVGHGIGRKLHEPPNVLNYGPPGMGPVLQEGLVIAIEPMVVTGSYEVKILNNGWTAVTVDGGLSAHFEHTVAITENGPQVLTID</sequence>
<keyword evidence="3 6" id="KW-0645">Protease</keyword>
<gene>
    <name evidence="6 9" type="primary">map</name>
    <name evidence="9" type="ORF">ENV35_02190</name>
</gene>
<proteinExistence type="inferred from homology"/>
<evidence type="ECO:0000256" key="5">
    <source>
        <dbReference type="ARBA" id="ARBA00022801"/>
    </source>
</evidence>
<feature type="binding site" evidence="6">
    <location>
        <position position="170"/>
    </location>
    <ligand>
        <name>a divalent metal cation</name>
        <dbReference type="ChEBI" id="CHEBI:60240"/>
        <label>2</label>
        <note>catalytic</note>
    </ligand>
</feature>
<feature type="binding site" evidence="6">
    <location>
        <position position="203"/>
    </location>
    <ligand>
        <name>a divalent metal cation</name>
        <dbReference type="ChEBI" id="CHEBI:60240"/>
        <label>2</label>
        <note>catalytic</note>
    </ligand>
</feature>
<feature type="binding site" evidence="6">
    <location>
        <position position="177"/>
    </location>
    <ligand>
        <name>substrate</name>
    </ligand>
</feature>
<evidence type="ECO:0000256" key="6">
    <source>
        <dbReference type="HAMAP-Rule" id="MF_01974"/>
    </source>
</evidence>
<dbReference type="InterPro" id="IPR036005">
    <property type="entry name" value="Creatinase/aminopeptidase-like"/>
</dbReference>
<feature type="binding site" evidence="6">
    <location>
        <position position="107"/>
    </location>
    <ligand>
        <name>a divalent metal cation</name>
        <dbReference type="ChEBI" id="CHEBI:60240"/>
        <label>2</label>
        <note>catalytic</note>
    </ligand>
</feature>
<keyword evidence="2 6" id="KW-0031">Aminopeptidase</keyword>
<accession>A0A7C3WVL2</accession>
<dbReference type="SUPFAM" id="SSF55920">
    <property type="entry name" value="Creatinase/aminopeptidase"/>
    <property type="match status" value="1"/>
</dbReference>
<comment type="function">
    <text evidence="1 6">Removes the N-terminal methionine from nascent proteins. The N-terminal methionine is often cleaved when the second residue in the primary sequence is small and uncharged (Met-Ala-, Cys, Gly, Pro, Ser, Thr, or Val). Requires deformylation of the N(alpha)-formylated initiator methionine before it can be hydrolyzed.</text>
</comment>
<dbReference type="GO" id="GO:0006508">
    <property type="term" value="P:proteolysis"/>
    <property type="evidence" value="ECO:0007669"/>
    <property type="project" value="UniProtKB-KW"/>
</dbReference>
<dbReference type="EMBL" id="DTGA01000050">
    <property type="protein sequence ID" value="HGB30672.1"/>
    <property type="molecule type" value="Genomic_DNA"/>
</dbReference>
<feature type="binding site" evidence="6">
    <location>
        <position position="96"/>
    </location>
    <ligand>
        <name>a divalent metal cation</name>
        <dbReference type="ChEBI" id="CHEBI:60240"/>
        <label>1</label>
    </ligand>
</feature>
<dbReference type="CDD" id="cd01086">
    <property type="entry name" value="MetAP1"/>
    <property type="match status" value="1"/>
</dbReference>
<comment type="catalytic activity">
    <reaction evidence="6 7">
        <text>Release of N-terminal amino acids, preferentially methionine, from peptides and arylamides.</text>
        <dbReference type="EC" id="3.4.11.18"/>
    </reaction>
</comment>
<comment type="similarity">
    <text evidence="6">Belongs to the peptidase M24A family. Methionine aminopeptidase type 1 subfamily.</text>
</comment>
<comment type="cofactor">
    <cofactor evidence="6">
        <name>Co(2+)</name>
        <dbReference type="ChEBI" id="CHEBI:48828"/>
    </cofactor>
    <cofactor evidence="6">
        <name>Zn(2+)</name>
        <dbReference type="ChEBI" id="CHEBI:29105"/>
    </cofactor>
    <cofactor evidence="6">
        <name>Mn(2+)</name>
        <dbReference type="ChEBI" id="CHEBI:29035"/>
    </cofactor>
    <cofactor evidence="6">
        <name>Fe(2+)</name>
        <dbReference type="ChEBI" id="CHEBI:29033"/>
    </cofactor>
    <text evidence="6">Binds 2 divalent metal cations per subunit. Has a high-affinity and a low affinity metal-binding site. The true nature of the physiological cofactor is under debate. The enzyme is active with cobalt, zinc, manganese or divalent iron ions. Most likely, methionine aminopeptidases function as mononuclear Fe(2+)-metalloproteases under physiological conditions, and the catalytically relevant metal-binding site has been assigned to the histidine-containing high-affinity site.</text>
</comment>
<feature type="binding site" evidence="6">
    <location>
        <position position="107"/>
    </location>
    <ligand>
        <name>a divalent metal cation</name>
        <dbReference type="ChEBI" id="CHEBI:60240"/>
        <label>1</label>
    </ligand>
</feature>
<evidence type="ECO:0000259" key="8">
    <source>
        <dbReference type="Pfam" id="PF00557"/>
    </source>
</evidence>
<dbReference type="InterPro" id="IPR001714">
    <property type="entry name" value="Pept_M24_MAP"/>
</dbReference>
<evidence type="ECO:0000256" key="7">
    <source>
        <dbReference type="RuleBase" id="RU003653"/>
    </source>
</evidence>
<comment type="subunit">
    <text evidence="6">Monomer.</text>
</comment>
<dbReference type="PROSITE" id="PS00680">
    <property type="entry name" value="MAP_1"/>
    <property type="match status" value="1"/>
</dbReference>
<evidence type="ECO:0000313" key="9">
    <source>
        <dbReference type="EMBL" id="HGB30672.1"/>
    </source>
</evidence>
<feature type="binding site" evidence="6">
    <location>
        <position position="78"/>
    </location>
    <ligand>
        <name>substrate</name>
    </ligand>
</feature>
<feature type="binding site" evidence="6">
    <location>
        <position position="234"/>
    </location>
    <ligand>
        <name>a divalent metal cation</name>
        <dbReference type="ChEBI" id="CHEBI:60240"/>
        <label>2</label>
        <note>catalytic</note>
    </ligand>
</feature>
<evidence type="ECO:0000256" key="1">
    <source>
        <dbReference type="ARBA" id="ARBA00002521"/>
    </source>
</evidence>
<keyword evidence="4 6" id="KW-0479">Metal-binding</keyword>
<name>A0A7C3WVL2_9BACT</name>
<evidence type="ECO:0000256" key="3">
    <source>
        <dbReference type="ARBA" id="ARBA00022670"/>
    </source>
</evidence>
<evidence type="ECO:0000256" key="2">
    <source>
        <dbReference type="ARBA" id="ARBA00022438"/>
    </source>
</evidence>
<dbReference type="GO" id="GO:0004239">
    <property type="term" value="F:initiator methionyl aminopeptidase activity"/>
    <property type="evidence" value="ECO:0007669"/>
    <property type="project" value="UniProtKB-UniRule"/>
</dbReference>
<feature type="domain" description="Peptidase M24" evidence="8">
    <location>
        <begin position="13"/>
        <end position="241"/>
    </location>
</feature>
<evidence type="ECO:0000256" key="4">
    <source>
        <dbReference type="ARBA" id="ARBA00022723"/>
    </source>
</evidence>
<keyword evidence="5 6" id="KW-0378">Hydrolase</keyword>
<comment type="caution">
    <text evidence="9">The sequence shown here is derived from an EMBL/GenBank/DDBJ whole genome shotgun (WGS) entry which is preliminary data.</text>
</comment>
<dbReference type="InterPro" id="IPR002467">
    <property type="entry name" value="Pept_M24A_MAP1"/>
</dbReference>
<organism evidence="9">
    <name type="scientific">Dictyoglomus turgidum</name>
    <dbReference type="NCBI Taxonomy" id="513050"/>
    <lineage>
        <taxon>Bacteria</taxon>
        <taxon>Pseudomonadati</taxon>
        <taxon>Dictyoglomota</taxon>
        <taxon>Dictyoglomia</taxon>
        <taxon>Dictyoglomales</taxon>
        <taxon>Dictyoglomaceae</taxon>
        <taxon>Dictyoglomus</taxon>
    </lineage>
</organism>
<dbReference type="AlphaFoldDB" id="A0A7C3WVL2"/>
<dbReference type="HAMAP" id="MF_01974">
    <property type="entry name" value="MetAP_1"/>
    <property type="match status" value="1"/>
</dbReference>
<dbReference type="Pfam" id="PF00557">
    <property type="entry name" value="Peptidase_M24"/>
    <property type="match status" value="1"/>
</dbReference>
<reference evidence="9" key="1">
    <citation type="journal article" date="2020" name="mSystems">
        <title>Genome- and Community-Level Interaction Insights into Carbon Utilization and Element Cycling Functions of Hydrothermarchaeota in Hydrothermal Sediment.</title>
        <authorList>
            <person name="Zhou Z."/>
            <person name="Liu Y."/>
            <person name="Xu W."/>
            <person name="Pan J."/>
            <person name="Luo Z.H."/>
            <person name="Li M."/>
        </authorList>
    </citation>
    <scope>NUCLEOTIDE SEQUENCE [LARGE SCALE GENOMIC DNA]</scope>
    <source>
        <strain evidence="9">SpSt-751</strain>
    </source>
</reference>
<dbReference type="NCBIfam" id="TIGR00500">
    <property type="entry name" value="met_pdase_I"/>
    <property type="match status" value="1"/>
</dbReference>
<dbReference type="PANTHER" id="PTHR43330">
    <property type="entry name" value="METHIONINE AMINOPEPTIDASE"/>
    <property type="match status" value="1"/>
</dbReference>
<protein>
    <recommendedName>
        <fullName evidence="6 7">Methionine aminopeptidase</fullName>
        <shortName evidence="6">MAP</shortName>
        <shortName evidence="6">MetAP</shortName>
        <ecNumber evidence="6 7">3.4.11.18</ecNumber>
    </recommendedName>
    <alternativeName>
        <fullName evidence="6">Peptidase M</fullName>
    </alternativeName>
</protein>
<dbReference type="GO" id="GO:0070006">
    <property type="term" value="F:metalloaminopeptidase activity"/>
    <property type="evidence" value="ECO:0007669"/>
    <property type="project" value="UniProtKB-UniRule"/>
</dbReference>
<dbReference type="PANTHER" id="PTHR43330:SF27">
    <property type="entry name" value="METHIONINE AMINOPEPTIDASE"/>
    <property type="match status" value="1"/>
</dbReference>
<dbReference type="GO" id="GO:0005829">
    <property type="term" value="C:cytosol"/>
    <property type="evidence" value="ECO:0007669"/>
    <property type="project" value="TreeGrafter"/>
</dbReference>
<dbReference type="Gene3D" id="3.90.230.10">
    <property type="entry name" value="Creatinase/methionine aminopeptidase superfamily"/>
    <property type="match status" value="1"/>
</dbReference>
<dbReference type="EC" id="3.4.11.18" evidence="6 7"/>
<dbReference type="PRINTS" id="PR00599">
    <property type="entry name" value="MAPEPTIDASE"/>
</dbReference>